<evidence type="ECO:0000256" key="1">
    <source>
        <dbReference type="SAM" id="MobiDB-lite"/>
    </source>
</evidence>
<feature type="region of interest" description="Disordered" evidence="1">
    <location>
        <begin position="59"/>
        <end position="81"/>
    </location>
</feature>
<accession>A0A914CPL4</accession>
<dbReference type="AlphaFoldDB" id="A0A914CPL4"/>
<keyword evidence="2" id="KW-1185">Reference proteome</keyword>
<feature type="region of interest" description="Disordered" evidence="1">
    <location>
        <begin position="108"/>
        <end position="138"/>
    </location>
</feature>
<evidence type="ECO:0000313" key="3">
    <source>
        <dbReference type="WBParaSite" id="ACRNAN_scaffold12897.g20775.t1"/>
    </source>
</evidence>
<protein>
    <submittedName>
        <fullName evidence="3">COX assembly mitochondrial protein</fullName>
    </submittedName>
</protein>
<feature type="compositionally biased region" description="Basic and acidic residues" evidence="1">
    <location>
        <begin position="129"/>
        <end position="138"/>
    </location>
</feature>
<reference evidence="3" key="1">
    <citation type="submission" date="2022-11" db="UniProtKB">
        <authorList>
            <consortium name="WormBaseParasite"/>
        </authorList>
    </citation>
    <scope>IDENTIFICATION</scope>
</reference>
<evidence type="ECO:0000313" key="2">
    <source>
        <dbReference type="Proteomes" id="UP000887540"/>
    </source>
</evidence>
<organism evidence="2 3">
    <name type="scientific">Acrobeloides nanus</name>
    <dbReference type="NCBI Taxonomy" id="290746"/>
    <lineage>
        <taxon>Eukaryota</taxon>
        <taxon>Metazoa</taxon>
        <taxon>Ecdysozoa</taxon>
        <taxon>Nematoda</taxon>
        <taxon>Chromadorea</taxon>
        <taxon>Rhabditida</taxon>
        <taxon>Tylenchina</taxon>
        <taxon>Cephalobomorpha</taxon>
        <taxon>Cephaloboidea</taxon>
        <taxon>Cephalobidae</taxon>
        <taxon>Acrobeloides</taxon>
    </lineage>
</organism>
<dbReference type="WBParaSite" id="ACRNAN_scaffold12897.g20775.t1">
    <property type="protein sequence ID" value="ACRNAN_scaffold12897.g20775.t1"/>
    <property type="gene ID" value="ACRNAN_scaffold12897.g20775"/>
</dbReference>
<dbReference type="Proteomes" id="UP000887540">
    <property type="component" value="Unplaced"/>
</dbReference>
<sequence length="138" mass="16551">MNTDVLDPSLHSKECNYLRYLYDKCKSYHPFGSILYDKCGYWWIALCDCTKQERLYRRDLGSPSKNPSNYRKHERPVRLPKDRYTPALQRLDIAGYLKHLDIQPQDRFYYPPKEDNKNPMPWYKAVGPKPEKSPKYID</sequence>
<name>A0A914CPL4_9BILA</name>
<proteinExistence type="predicted"/>